<dbReference type="Pfam" id="PF01555">
    <property type="entry name" value="N6_N4_Mtase"/>
    <property type="match status" value="1"/>
</dbReference>
<keyword evidence="7" id="KW-1185">Reference proteome</keyword>
<comment type="similarity">
    <text evidence="3">Belongs to the N(4)/N(6)-methyltransferase family.</text>
</comment>
<feature type="compositionally biased region" description="Basic and acidic residues" evidence="4">
    <location>
        <begin position="154"/>
        <end position="163"/>
    </location>
</feature>
<dbReference type="RefSeq" id="WP_145211997.1">
    <property type="nucleotide sequence ID" value="NZ_CP036269.1"/>
</dbReference>
<dbReference type="PRINTS" id="PR00508">
    <property type="entry name" value="S21N4MTFRASE"/>
</dbReference>
<keyword evidence="1 6" id="KW-0489">Methyltransferase</keyword>
<protein>
    <recommendedName>
        <fullName evidence="3">Methyltransferase</fullName>
        <ecNumber evidence="3">2.1.1.-</ecNumber>
    </recommendedName>
</protein>
<dbReference type="GO" id="GO:0032259">
    <property type="term" value="P:methylation"/>
    <property type="evidence" value="ECO:0007669"/>
    <property type="project" value="UniProtKB-KW"/>
</dbReference>
<keyword evidence="2 6" id="KW-0808">Transferase</keyword>
<dbReference type="EC" id="2.1.1.-" evidence="3"/>
<dbReference type="EMBL" id="CP036269">
    <property type="protein sequence ID" value="QDT41043.1"/>
    <property type="molecule type" value="Genomic_DNA"/>
</dbReference>
<evidence type="ECO:0000256" key="3">
    <source>
        <dbReference type="RuleBase" id="RU362026"/>
    </source>
</evidence>
<reference evidence="6 7" key="1">
    <citation type="submission" date="2019-02" db="EMBL/GenBank/DDBJ databases">
        <title>Deep-cultivation of Planctomycetes and their phenomic and genomic characterization uncovers novel biology.</title>
        <authorList>
            <person name="Wiegand S."/>
            <person name="Jogler M."/>
            <person name="Boedeker C."/>
            <person name="Pinto D."/>
            <person name="Vollmers J."/>
            <person name="Rivas-Marin E."/>
            <person name="Kohn T."/>
            <person name="Peeters S.H."/>
            <person name="Heuer A."/>
            <person name="Rast P."/>
            <person name="Oberbeckmann S."/>
            <person name="Bunk B."/>
            <person name="Jeske O."/>
            <person name="Meyerdierks A."/>
            <person name="Storesund J.E."/>
            <person name="Kallscheuer N."/>
            <person name="Luecker S."/>
            <person name="Lage O.M."/>
            <person name="Pohl T."/>
            <person name="Merkel B.J."/>
            <person name="Hornburger P."/>
            <person name="Mueller R.-W."/>
            <person name="Bruemmer F."/>
            <person name="Labrenz M."/>
            <person name="Spormann A.M."/>
            <person name="Op den Camp H."/>
            <person name="Overmann J."/>
            <person name="Amann R."/>
            <person name="Jetten M.S.M."/>
            <person name="Mascher T."/>
            <person name="Medema M.H."/>
            <person name="Devos D.P."/>
            <person name="Kaster A.-K."/>
            <person name="Ovreas L."/>
            <person name="Rohde M."/>
            <person name="Galperin M.Y."/>
            <person name="Jogler C."/>
        </authorList>
    </citation>
    <scope>NUCLEOTIDE SEQUENCE [LARGE SCALE GENOMIC DNA]</scope>
    <source>
        <strain evidence="6 7">Pan241w</strain>
    </source>
</reference>
<dbReference type="GO" id="GO:0008170">
    <property type="term" value="F:N-methyltransferase activity"/>
    <property type="evidence" value="ECO:0007669"/>
    <property type="project" value="InterPro"/>
</dbReference>
<evidence type="ECO:0000256" key="4">
    <source>
        <dbReference type="SAM" id="MobiDB-lite"/>
    </source>
</evidence>
<dbReference type="OrthoDB" id="264565at2"/>
<feature type="domain" description="DNA methylase N-4/N-6" evidence="5">
    <location>
        <begin position="23"/>
        <end position="291"/>
    </location>
</feature>
<dbReference type="KEGG" id="gaz:Pan241w_11020"/>
<evidence type="ECO:0000259" key="5">
    <source>
        <dbReference type="Pfam" id="PF01555"/>
    </source>
</evidence>
<dbReference type="InterPro" id="IPR029063">
    <property type="entry name" value="SAM-dependent_MTases_sf"/>
</dbReference>
<evidence type="ECO:0000256" key="1">
    <source>
        <dbReference type="ARBA" id="ARBA00022603"/>
    </source>
</evidence>
<evidence type="ECO:0000256" key="2">
    <source>
        <dbReference type="ARBA" id="ARBA00022679"/>
    </source>
</evidence>
<accession>A0A517RB70</accession>
<organism evidence="6 7">
    <name type="scientific">Gimesia alba</name>
    <dbReference type="NCBI Taxonomy" id="2527973"/>
    <lineage>
        <taxon>Bacteria</taxon>
        <taxon>Pseudomonadati</taxon>
        <taxon>Planctomycetota</taxon>
        <taxon>Planctomycetia</taxon>
        <taxon>Planctomycetales</taxon>
        <taxon>Planctomycetaceae</taxon>
        <taxon>Gimesia</taxon>
    </lineage>
</organism>
<dbReference type="InterPro" id="IPR001091">
    <property type="entry name" value="RM_Methyltransferase"/>
</dbReference>
<dbReference type="Proteomes" id="UP000317171">
    <property type="component" value="Chromosome"/>
</dbReference>
<gene>
    <name evidence="6" type="primary">yhdJ_1</name>
    <name evidence="6" type="ORF">Pan241w_11020</name>
</gene>
<dbReference type="SUPFAM" id="SSF53335">
    <property type="entry name" value="S-adenosyl-L-methionine-dependent methyltransferases"/>
    <property type="match status" value="1"/>
</dbReference>
<evidence type="ECO:0000313" key="6">
    <source>
        <dbReference type="EMBL" id="QDT41043.1"/>
    </source>
</evidence>
<proteinExistence type="inferred from homology"/>
<dbReference type="Gene3D" id="3.40.50.150">
    <property type="entry name" value="Vaccinia Virus protein VP39"/>
    <property type="match status" value="1"/>
</dbReference>
<sequence>MTNKFITTDCLPWMKKREDNSFNLTFGSPPYEDARSYGIDFNLKGNQWVDWMADIVCEAVRITDGLVAFVVEGKTKKFSYSGTPVLLLAELVNRGITIRKPPIFQRVGIPGSGGPDWLRNDYEFIVCATSGGKLPWSDNTAMGHPPKWAPGGEMSHRLTDGTRRNQWGGGERGKNGILKTAKSRPSHQFTTKSATRVSRDGDTQTEIAYVPPVKANPGNVIQCKVGGGLMGSKLAHENEAPFPESLVEFFVKSFCPPGGLVLDPFSGSGTTAAVALKNGRGAVGLDVRKEQNMLARRRVKTEVVTEIV</sequence>
<dbReference type="InterPro" id="IPR002941">
    <property type="entry name" value="DNA_methylase_N4/N6"/>
</dbReference>
<evidence type="ECO:0000313" key="7">
    <source>
        <dbReference type="Proteomes" id="UP000317171"/>
    </source>
</evidence>
<dbReference type="AlphaFoldDB" id="A0A517RB70"/>
<dbReference type="GO" id="GO:0003677">
    <property type="term" value="F:DNA binding"/>
    <property type="evidence" value="ECO:0007669"/>
    <property type="project" value="InterPro"/>
</dbReference>
<feature type="region of interest" description="Disordered" evidence="4">
    <location>
        <begin position="137"/>
        <end position="188"/>
    </location>
</feature>
<name>A0A517RB70_9PLAN</name>